<name>A0A8S9GT33_BRACR</name>
<evidence type="ECO:0008006" key="2">
    <source>
        <dbReference type="Google" id="ProtNLM"/>
    </source>
</evidence>
<organism evidence="1">
    <name type="scientific">Brassica cretica</name>
    <name type="common">Mustard</name>
    <dbReference type="NCBI Taxonomy" id="69181"/>
    <lineage>
        <taxon>Eukaryota</taxon>
        <taxon>Viridiplantae</taxon>
        <taxon>Streptophyta</taxon>
        <taxon>Embryophyta</taxon>
        <taxon>Tracheophyta</taxon>
        <taxon>Spermatophyta</taxon>
        <taxon>Magnoliopsida</taxon>
        <taxon>eudicotyledons</taxon>
        <taxon>Gunneridae</taxon>
        <taxon>Pentapetalae</taxon>
        <taxon>rosids</taxon>
        <taxon>malvids</taxon>
        <taxon>Brassicales</taxon>
        <taxon>Brassicaceae</taxon>
        <taxon>Brassiceae</taxon>
        <taxon>Brassica</taxon>
    </lineage>
</organism>
<protein>
    <recommendedName>
        <fullName evidence="2">Reverse transcriptase zinc-binding domain-containing protein</fullName>
    </recommendedName>
</protein>
<proteinExistence type="predicted"/>
<accession>A0A8S9GT33</accession>
<evidence type="ECO:0000313" key="1">
    <source>
        <dbReference type="EMBL" id="KAF2549455.1"/>
    </source>
</evidence>
<reference evidence="1" key="1">
    <citation type="submission" date="2019-12" db="EMBL/GenBank/DDBJ databases">
        <title>Genome sequencing and annotation of Brassica cretica.</title>
        <authorList>
            <person name="Studholme D.J."/>
            <person name="Sarris P.F."/>
        </authorList>
    </citation>
    <scope>NUCLEOTIDE SEQUENCE</scope>
    <source>
        <strain evidence="1">PFS-102/07</strain>
        <tissue evidence="1">Leaf</tissue>
    </source>
</reference>
<gene>
    <name evidence="1" type="ORF">F2Q70_00020678</name>
</gene>
<dbReference type="AlphaFoldDB" id="A0A8S9GT33"/>
<dbReference type="EMBL" id="QGKY02001925">
    <property type="protein sequence ID" value="KAF2549455.1"/>
    <property type="molecule type" value="Genomic_DNA"/>
</dbReference>
<sequence>MEDREHLFLRCRFSEEIWITVTKRLGYRPVLFHTWTAFVEWLGIRDSTCPSTLRKLVSQVTIYKIWIERNNRIHNDISSTPQVIFKKIDRQVKDAILAKKQRKNFRNLMQQWLKYE</sequence>
<comment type="caution">
    <text evidence="1">The sequence shown here is derived from an EMBL/GenBank/DDBJ whole genome shotgun (WGS) entry which is preliminary data.</text>
</comment>